<dbReference type="Proteomes" id="UP000032900">
    <property type="component" value="Unassembled WGS sequence"/>
</dbReference>
<name>A0A0E9LVH9_9BACT</name>
<proteinExistence type="predicted"/>
<organism evidence="3 4">
    <name type="scientific">Geofilum rubicundum JCM 15548</name>
    <dbReference type="NCBI Taxonomy" id="1236989"/>
    <lineage>
        <taxon>Bacteria</taxon>
        <taxon>Pseudomonadati</taxon>
        <taxon>Bacteroidota</taxon>
        <taxon>Bacteroidia</taxon>
        <taxon>Marinilabiliales</taxon>
        <taxon>Marinilabiliaceae</taxon>
        <taxon>Geofilum</taxon>
    </lineage>
</organism>
<evidence type="ECO:0000256" key="2">
    <source>
        <dbReference type="SAM" id="Phobius"/>
    </source>
</evidence>
<keyword evidence="4" id="KW-1185">Reference proteome</keyword>
<sequence>MTDSDHSPQQTKGDSTRTNALEKEVARLRTLSQKQSVKYNKLKKTTSFQFLFFVLLLVMMFAYGIIQWPAKQDVSTRNLEEKPSAKDTTVTDTLVRPSIMAEPRPEIQKEDMLTFYVPEDGILFSIQIGAYTGVDMQPFQANMFSLQQYTYQTINQFTVGIFENFNDAESFRDIIQQMGFSDAFIIATFNGKRMPIKEALAIKSQQPALPEKVNAEPQPITIPVDSLP</sequence>
<dbReference type="OrthoDB" id="1119072at2"/>
<protein>
    <recommendedName>
        <fullName evidence="5">SPOR domain-containing protein</fullName>
    </recommendedName>
</protein>
<dbReference type="EMBL" id="BAZW01000007">
    <property type="protein sequence ID" value="GAO29259.1"/>
    <property type="molecule type" value="Genomic_DNA"/>
</dbReference>
<evidence type="ECO:0000256" key="1">
    <source>
        <dbReference type="SAM" id="MobiDB-lite"/>
    </source>
</evidence>
<keyword evidence="2" id="KW-0472">Membrane</keyword>
<gene>
    <name evidence="3" type="ORF">JCM15548_11427</name>
</gene>
<accession>A0A0E9LVH9</accession>
<keyword evidence="2" id="KW-0812">Transmembrane</keyword>
<feature type="compositionally biased region" description="Polar residues" evidence="1">
    <location>
        <begin position="7"/>
        <end position="19"/>
    </location>
</feature>
<dbReference type="RefSeq" id="WP_062123339.1">
    <property type="nucleotide sequence ID" value="NZ_BAZW01000007.1"/>
</dbReference>
<evidence type="ECO:0000313" key="3">
    <source>
        <dbReference type="EMBL" id="GAO29259.1"/>
    </source>
</evidence>
<dbReference type="STRING" id="1236989.JCM15548_11427"/>
<comment type="caution">
    <text evidence="3">The sequence shown here is derived from an EMBL/GenBank/DDBJ whole genome shotgun (WGS) entry which is preliminary data.</text>
</comment>
<keyword evidence="2" id="KW-1133">Transmembrane helix</keyword>
<dbReference type="AlphaFoldDB" id="A0A0E9LVH9"/>
<evidence type="ECO:0000313" key="4">
    <source>
        <dbReference type="Proteomes" id="UP000032900"/>
    </source>
</evidence>
<feature type="transmembrane region" description="Helical" evidence="2">
    <location>
        <begin position="48"/>
        <end position="68"/>
    </location>
</feature>
<reference evidence="3 4" key="1">
    <citation type="journal article" date="2015" name="Microbes Environ.">
        <title>Distribution and evolution of nitrogen fixation genes in the phylum bacteroidetes.</title>
        <authorList>
            <person name="Inoue J."/>
            <person name="Oshima K."/>
            <person name="Suda W."/>
            <person name="Sakamoto M."/>
            <person name="Iino T."/>
            <person name="Noda S."/>
            <person name="Hongoh Y."/>
            <person name="Hattori M."/>
            <person name="Ohkuma M."/>
        </authorList>
    </citation>
    <scope>NUCLEOTIDE SEQUENCE [LARGE SCALE GENOMIC DNA]</scope>
    <source>
        <strain evidence="3">JCM 15548</strain>
    </source>
</reference>
<feature type="region of interest" description="Disordered" evidence="1">
    <location>
        <begin position="1"/>
        <end position="20"/>
    </location>
</feature>
<evidence type="ECO:0008006" key="5">
    <source>
        <dbReference type="Google" id="ProtNLM"/>
    </source>
</evidence>